<evidence type="ECO:0000259" key="5">
    <source>
        <dbReference type="Pfam" id="PF02797"/>
    </source>
</evidence>
<dbReference type="InterPro" id="IPR011141">
    <property type="entry name" value="Polyketide_synthase_type-III"/>
</dbReference>
<feature type="domain" description="Chalcone/stilbene synthase N-terminal" evidence="4">
    <location>
        <begin position="72"/>
        <end position="221"/>
    </location>
</feature>
<keyword evidence="7" id="KW-1185">Reference proteome</keyword>
<dbReference type="PIRSF" id="PIRSF000451">
    <property type="entry name" value="PKS_III"/>
    <property type="match status" value="1"/>
</dbReference>
<evidence type="ECO:0000256" key="2">
    <source>
        <dbReference type="ARBA" id="ARBA00022679"/>
    </source>
</evidence>
<evidence type="ECO:0000313" key="6">
    <source>
        <dbReference type="EMBL" id="KAF4595068.1"/>
    </source>
</evidence>
<evidence type="ECO:0000313" key="7">
    <source>
        <dbReference type="Proteomes" id="UP000562929"/>
    </source>
</evidence>
<evidence type="ECO:0000256" key="3">
    <source>
        <dbReference type="RuleBase" id="RU003633"/>
    </source>
</evidence>
<dbReference type="Proteomes" id="UP000562929">
    <property type="component" value="Unassembled WGS sequence"/>
</dbReference>
<dbReference type="Gene3D" id="3.40.47.10">
    <property type="match status" value="2"/>
</dbReference>
<dbReference type="Pfam" id="PF02797">
    <property type="entry name" value="Chal_sti_synt_C"/>
    <property type="match status" value="1"/>
</dbReference>
<dbReference type="OrthoDB" id="329835at2759"/>
<reference evidence="6 7" key="1">
    <citation type="journal article" date="2020" name="G3 (Bethesda)">
        <title>Genetic Underpinnings of Host Manipulation by Ophiocordyceps as Revealed by Comparative Transcriptomics.</title>
        <authorList>
            <person name="Will I."/>
            <person name="Das B."/>
            <person name="Trinh T."/>
            <person name="Brachmann A."/>
            <person name="Ohm R.A."/>
            <person name="de Bekker C."/>
        </authorList>
    </citation>
    <scope>NUCLEOTIDE SEQUENCE [LARGE SCALE GENOMIC DNA]</scope>
    <source>
        <strain evidence="6 7">EC05</strain>
    </source>
</reference>
<accession>A0A8H4QCM8</accession>
<keyword evidence="2 3" id="KW-0808">Transferase</keyword>
<dbReference type="PANTHER" id="PTHR11877:SF46">
    <property type="entry name" value="TYPE III POLYKETIDE SYNTHASE A"/>
    <property type="match status" value="1"/>
</dbReference>
<dbReference type="InterPro" id="IPR012328">
    <property type="entry name" value="Chalcone/stilbene_synt_C"/>
</dbReference>
<comment type="similarity">
    <text evidence="1 3">Belongs to the thiolase-like superfamily. Chalcone/stilbene synthases family.</text>
</comment>
<keyword evidence="3" id="KW-0012">Acyltransferase</keyword>
<dbReference type="CDD" id="cd00831">
    <property type="entry name" value="CHS_like"/>
    <property type="match status" value="1"/>
</dbReference>
<dbReference type="SUPFAM" id="SSF53901">
    <property type="entry name" value="Thiolase-like"/>
    <property type="match status" value="2"/>
</dbReference>
<sequence length="403" mass="43144">MASTNIFHPELRLSITGLGTQYPENSFGPDTVEQIARDHYQPSPSLDKIVSINKFTGIETRSTIAFKTNQLLSQPTPPSISELHQAFVQHGIPLAVSAAAKAIRESGLDVGQITHMVSSTCTDSANPGFDHVVARELGLADDVEKVLLGGVGCSGGLAALRTGANLALGHAALGRPARVLCLALEITTLLVRSELDSVDQRQEVRIGVCLFSDAASAVVLSNGIGEQAEAVYQLLGWHHRIVPDTEHELGFDVDPLGWKVILTPRVPEHTKAAIGPSFERLKASLPHLPRHISEARDFDWALHPGGAAILSGTEEALGIPACHLRASYDVYVRHGNSSSATIFSVLDRLRSRDMDRLAPDGGRRQHVVACAFGPGIAVEMCMLKRNLALGQDTPSPDTADEAI</sequence>
<dbReference type="AlphaFoldDB" id="A0A8H4QCM8"/>
<dbReference type="InterPro" id="IPR016039">
    <property type="entry name" value="Thiolase-like"/>
</dbReference>
<dbReference type="PANTHER" id="PTHR11877">
    <property type="entry name" value="HYDROXYMETHYLGLUTARYL-COA SYNTHASE"/>
    <property type="match status" value="1"/>
</dbReference>
<dbReference type="GO" id="GO:0016747">
    <property type="term" value="F:acyltransferase activity, transferring groups other than amino-acyl groups"/>
    <property type="evidence" value="ECO:0007669"/>
    <property type="project" value="InterPro"/>
</dbReference>
<evidence type="ECO:0000259" key="4">
    <source>
        <dbReference type="Pfam" id="PF00195"/>
    </source>
</evidence>
<protein>
    <submittedName>
        <fullName evidence="6">Chalcone and stilbene synthase</fullName>
    </submittedName>
</protein>
<name>A0A8H4QCM8_9HYPO</name>
<feature type="domain" description="Chalcone/stilbene synthase C-terminal" evidence="5">
    <location>
        <begin position="239"/>
        <end position="384"/>
    </location>
</feature>
<comment type="caution">
    <text evidence="6">The sequence shown here is derived from an EMBL/GenBank/DDBJ whole genome shotgun (WGS) entry which is preliminary data.</text>
</comment>
<proteinExistence type="inferred from homology"/>
<dbReference type="GO" id="GO:0030639">
    <property type="term" value="P:polyketide biosynthetic process"/>
    <property type="evidence" value="ECO:0007669"/>
    <property type="project" value="TreeGrafter"/>
</dbReference>
<dbReference type="Pfam" id="PF00195">
    <property type="entry name" value="Chal_sti_synt_N"/>
    <property type="match status" value="1"/>
</dbReference>
<dbReference type="EMBL" id="JAACLJ010000001">
    <property type="protein sequence ID" value="KAF4595068.1"/>
    <property type="molecule type" value="Genomic_DNA"/>
</dbReference>
<gene>
    <name evidence="6" type="ORF">GQ602_000681</name>
</gene>
<organism evidence="6 7">
    <name type="scientific">Ophiocordyceps camponoti-floridani</name>
    <dbReference type="NCBI Taxonomy" id="2030778"/>
    <lineage>
        <taxon>Eukaryota</taxon>
        <taxon>Fungi</taxon>
        <taxon>Dikarya</taxon>
        <taxon>Ascomycota</taxon>
        <taxon>Pezizomycotina</taxon>
        <taxon>Sordariomycetes</taxon>
        <taxon>Hypocreomycetidae</taxon>
        <taxon>Hypocreales</taxon>
        <taxon>Ophiocordycipitaceae</taxon>
        <taxon>Ophiocordyceps</taxon>
    </lineage>
</organism>
<evidence type="ECO:0000256" key="1">
    <source>
        <dbReference type="ARBA" id="ARBA00005531"/>
    </source>
</evidence>
<dbReference type="InterPro" id="IPR001099">
    <property type="entry name" value="Chalcone/stilbene_synt_N"/>
</dbReference>